<dbReference type="InterPro" id="IPR036427">
    <property type="entry name" value="Bromodomain-like_sf"/>
</dbReference>
<dbReference type="EMBL" id="CAJHNH020001372">
    <property type="protein sequence ID" value="CAG5122833.1"/>
    <property type="molecule type" value="Genomic_DNA"/>
</dbReference>
<feature type="compositionally biased region" description="Basic and acidic residues" evidence="3">
    <location>
        <begin position="806"/>
        <end position="818"/>
    </location>
</feature>
<organism evidence="5 6">
    <name type="scientific">Candidula unifasciata</name>
    <dbReference type="NCBI Taxonomy" id="100452"/>
    <lineage>
        <taxon>Eukaryota</taxon>
        <taxon>Metazoa</taxon>
        <taxon>Spiralia</taxon>
        <taxon>Lophotrochozoa</taxon>
        <taxon>Mollusca</taxon>
        <taxon>Gastropoda</taxon>
        <taxon>Heterobranchia</taxon>
        <taxon>Euthyneura</taxon>
        <taxon>Panpulmonata</taxon>
        <taxon>Eupulmonata</taxon>
        <taxon>Stylommatophora</taxon>
        <taxon>Helicina</taxon>
        <taxon>Helicoidea</taxon>
        <taxon>Geomitridae</taxon>
        <taxon>Candidula</taxon>
    </lineage>
</organism>
<dbReference type="PANTHER" id="PTHR22881">
    <property type="entry name" value="BROMODOMAIN CONTAINING PROTEIN"/>
    <property type="match status" value="1"/>
</dbReference>
<feature type="region of interest" description="Disordered" evidence="3">
    <location>
        <begin position="610"/>
        <end position="673"/>
    </location>
</feature>
<dbReference type="AlphaFoldDB" id="A0A8S3Z064"/>
<dbReference type="OrthoDB" id="10035579at2759"/>
<feature type="compositionally biased region" description="Basic and acidic residues" evidence="3">
    <location>
        <begin position="220"/>
        <end position="242"/>
    </location>
</feature>
<dbReference type="InterPro" id="IPR001487">
    <property type="entry name" value="Bromodomain"/>
</dbReference>
<feature type="region of interest" description="Disordered" evidence="3">
    <location>
        <begin position="796"/>
        <end position="818"/>
    </location>
</feature>
<evidence type="ECO:0000313" key="6">
    <source>
        <dbReference type="Proteomes" id="UP000678393"/>
    </source>
</evidence>
<evidence type="ECO:0000256" key="1">
    <source>
        <dbReference type="ARBA" id="ARBA00023117"/>
    </source>
</evidence>
<feature type="compositionally biased region" description="Polar residues" evidence="3">
    <location>
        <begin position="644"/>
        <end position="653"/>
    </location>
</feature>
<comment type="caution">
    <text evidence="5">The sequence shown here is derived from an EMBL/GenBank/DDBJ whole genome shotgun (WGS) entry which is preliminary data.</text>
</comment>
<evidence type="ECO:0000256" key="3">
    <source>
        <dbReference type="SAM" id="MobiDB-lite"/>
    </source>
</evidence>
<dbReference type="PROSITE" id="PS50014">
    <property type="entry name" value="BROMODOMAIN_2"/>
    <property type="match status" value="1"/>
</dbReference>
<evidence type="ECO:0000259" key="4">
    <source>
        <dbReference type="PROSITE" id="PS50014"/>
    </source>
</evidence>
<proteinExistence type="predicted"/>
<keyword evidence="6" id="KW-1185">Reference proteome</keyword>
<feature type="domain" description="Bromo" evidence="4">
    <location>
        <begin position="700"/>
        <end position="770"/>
    </location>
</feature>
<dbReference type="PRINTS" id="PR00503">
    <property type="entry name" value="BROMODOMAIN"/>
</dbReference>
<feature type="region of interest" description="Disordered" evidence="3">
    <location>
        <begin position="404"/>
        <end position="425"/>
    </location>
</feature>
<dbReference type="Proteomes" id="UP000678393">
    <property type="component" value="Unassembled WGS sequence"/>
</dbReference>
<sequence>HSGGKVLNITTPGGRVIATTTKATNVVTVNPKTLHLTSVKSGLGSTTVSKPNVIVVQKTQHTRFQSPLGQGGTNIRTITSSLPGAIDKELMGLVHKDSQGRHVLTASSPSITTTSTSRGGERRVIITTSGGGGEVKQPVSIIHRGRADSEGKTSSLLAELIQAAGIMPSDGVVETAAQGTDPYDFDNTEGLAQLSTAAVSLATPTTASHQISRLPLQWHTQHDGGKDEKDAYGKGSERRESQDSELGTEQVFTIEPGISLLNKEGVNLEVEHIPASSVSSTHPVPFAPTPIIPSISQLLTQPKVRHPHLVFMLWLKEGQLDTQTGLFCKVTAAEKYINASKVAHSAAPQVLPVASLQPSSVTSLLIQAEPRPSSSSSSLSLTHPPLDLLSSSLAEAQINLDSFNDDDDEYEEEDDLEDDSNDQGLDEAQTHLPVALGGQIIGEPVVATRPGMAEVLREETAKDGTRILTVSNPASSQQEVAVIHSNMLVSLPSQLSRSSSLPPSVAASSSLSSPASAYITIQEVTRAAMSKAPATVSVVSHGPAATCQKSNSQTSVLPIAVSVEPSPSVITLKLDDLTNRTEPDEDQRKKVVGKDAVVVSTVKLKEPEVKDVLTAPPRQEPVVSHPDDVTTAGSSDADTHSDGPVSSDQSALVRSSKRKRKHPSGLEEPLQSTASGSWVKVAASLLLKVARFKGSPRDKNDIPAAEWFTFPVDPLDAPDYYTVVQTPMDFSTMRKKLETGQYSTFEDFQLDMDLIRTNCYLYNSEGTRVRRDCDEVMVFYKSELAKLQDKQLNKAIIQNSSPLKRPKPEDKISQKQPS</sequence>
<keyword evidence="1 2" id="KW-0103">Bromodomain</keyword>
<reference evidence="5" key="1">
    <citation type="submission" date="2021-04" db="EMBL/GenBank/DDBJ databases">
        <authorList>
            <consortium name="Molecular Ecology Group"/>
        </authorList>
    </citation>
    <scope>NUCLEOTIDE SEQUENCE</scope>
</reference>
<dbReference type="PANTHER" id="PTHR22881:SF27">
    <property type="entry name" value="BROMODOMAIN CONTAINING 7_9"/>
    <property type="match status" value="1"/>
</dbReference>
<gene>
    <name evidence="5" type="ORF">CUNI_LOCUS8391</name>
</gene>
<dbReference type="SUPFAM" id="SSF47370">
    <property type="entry name" value="Bromodomain"/>
    <property type="match status" value="1"/>
</dbReference>
<dbReference type="CDD" id="cd04369">
    <property type="entry name" value="Bromodomain"/>
    <property type="match status" value="1"/>
</dbReference>
<protein>
    <recommendedName>
        <fullName evidence="4">Bromo domain-containing protein</fullName>
    </recommendedName>
</protein>
<evidence type="ECO:0000256" key="2">
    <source>
        <dbReference type="PROSITE-ProRule" id="PRU00035"/>
    </source>
</evidence>
<name>A0A8S3Z064_9EUPU</name>
<evidence type="ECO:0000313" key="5">
    <source>
        <dbReference type="EMBL" id="CAG5122833.1"/>
    </source>
</evidence>
<dbReference type="InterPro" id="IPR051831">
    <property type="entry name" value="Bromodomain_contain_prot"/>
</dbReference>
<dbReference type="SMART" id="SM00297">
    <property type="entry name" value="BROMO"/>
    <property type="match status" value="1"/>
</dbReference>
<feature type="region of interest" description="Disordered" evidence="3">
    <location>
        <begin position="212"/>
        <end position="248"/>
    </location>
</feature>
<feature type="non-terminal residue" evidence="5">
    <location>
        <position position="1"/>
    </location>
</feature>
<dbReference type="Pfam" id="PF00439">
    <property type="entry name" value="Bromodomain"/>
    <property type="match status" value="1"/>
</dbReference>
<accession>A0A8S3Z064</accession>
<dbReference type="Gene3D" id="1.20.920.10">
    <property type="entry name" value="Bromodomain-like"/>
    <property type="match status" value="1"/>
</dbReference>